<evidence type="ECO:0000313" key="2">
    <source>
        <dbReference type="Proteomes" id="UP000596902"/>
    </source>
</evidence>
<name>A0A8H7E936_9PLEO</name>
<dbReference type="Proteomes" id="UP000596902">
    <property type="component" value="Unassembled WGS sequence"/>
</dbReference>
<protein>
    <submittedName>
        <fullName evidence="1">Uncharacterized protein</fullName>
    </submittedName>
</protein>
<comment type="caution">
    <text evidence="1">The sequence shown here is derived from an EMBL/GenBank/DDBJ whole genome shotgun (WGS) entry which is preliminary data.</text>
</comment>
<organism evidence="1 2">
    <name type="scientific">Alternaria burnsii</name>
    <dbReference type="NCBI Taxonomy" id="1187904"/>
    <lineage>
        <taxon>Eukaryota</taxon>
        <taxon>Fungi</taxon>
        <taxon>Dikarya</taxon>
        <taxon>Ascomycota</taxon>
        <taxon>Pezizomycotina</taxon>
        <taxon>Dothideomycetes</taxon>
        <taxon>Pleosporomycetidae</taxon>
        <taxon>Pleosporales</taxon>
        <taxon>Pleosporineae</taxon>
        <taxon>Pleosporaceae</taxon>
        <taxon>Alternaria</taxon>
        <taxon>Alternaria sect. Alternaria</taxon>
    </lineage>
</organism>
<sequence length="98" mass="11018">MTKFWFDQHVTLDTAQPLTVLLFDLCSPGQELLFVQDDSGGLLVNGWNNSRLRRNTVALCPIPSSPALDNGDLQDHDVQCSNVRKHTRLTGVPFPHYQ</sequence>
<evidence type="ECO:0000313" key="1">
    <source>
        <dbReference type="EMBL" id="KAF7671098.1"/>
    </source>
</evidence>
<dbReference type="RefSeq" id="XP_038781480.1">
    <property type="nucleotide sequence ID" value="XM_038935926.1"/>
</dbReference>
<dbReference type="GeneID" id="62209104"/>
<proteinExistence type="predicted"/>
<dbReference type="EMBL" id="JAAABM010000025">
    <property type="protein sequence ID" value="KAF7671098.1"/>
    <property type="molecule type" value="Genomic_DNA"/>
</dbReference>
<gene>
    <name evidence="1" type="ORF">GT037_010879</name>
</gene>
<reference evidence="1" key="2">
    <citation type="submission" date="2020-08" db="EMBL/GenBank/DDBJ databases">
        <title>Draft Genome Sequence of Cumin Blight Pathogen Alternaria burnsii.</title>
        <authorList>
            <person name="Feng Z."/>
        </authorList>
    </citation>
    <scope>NUCLEOTIDE SEQUENCE</scope>
    <source>
        <strain evidence="1">CBS107.38</strain>
    </source>
</reference>
<accession>A0A8H7E936</accession>
<dbReference type="AlphaFoldDB" id="A0A8H7E936"/>
<reference evidence="1" key="1">
    <citation type="submission" date="2020-01" db="EMBL/GenBank/DDBJ databases">
        <authorList>
            <person name="Feng Z.H.Z."/>
        </authorList>
    </citation>
    <scope>NUCLEOTIDE SEQUENCE</scope>
    <source>
        <strain evidence="1">CBS107.38</strain>
    </source>
</reference>
<keyword evidence="2" id="KW-1185">Reference proteome</keyword>